<accession>A0A413SXG5</accession>
<evidence type="ECO:0000256" key="1">
    <source>
        <dbReference type="SAM" id="Phobius"/>
    </source>
</evidence>
<feature type="domain" description="Signal transduction histidine kinase internal region" evidence="2">
    <location>
        <begin position="167"/>
        <end position="245"/>
    </location>
</feature>
<dbReference type="EMBL" id="QSFT01000027">
    <property type="protein sequence ID" value="RHA74087.1"/>
    <property type="molecule type" value="Genomic_DNA"/>
</dbReference>
<protein>
    <submittedName>
        <fullName evidence="3">Histidine kinase</fullName>
    </submittedName>
</protein>
<name>A0A413SXG5_9BACT</name>
<evidence type="ECO:0000313" key="3">
    <source>
        <dbReference type="EMBL" id="RHA74087.1"/>
    </source>
</evidence>
<keyword evidence="1" id="KW-0812">Transmembrane</keyword>
<evidence type="ECO:0000259" key="2">
    <source>
        <dbReference type="Pfam" id="PF06580"/>
    </source>
</evidence>
<feature type="transmembrane region" description="Helical" evidence="1">
    <location>
        <begin position="12"/>
        <end position="30"/>
    </location>
</feature>
<dbReference type="Pfam" id="PF06580">
    <property type="entry name" value="His_kinase"/>
    <property type="match status" value="1"/>
</dbReference>
<proteinExistence type="predicted"/>
<dbReference type="AlphaFoldDB" id="A0A413SXG5"/>
<dbReference type="InterPro" id="IPR050640">
    <property type="entry name" value="Bact_2-comp_sensor_kinase"/>
</dbReference>
<reference evidence="3 4" key="1">
    <citation type="submission" date="2018-08" db="EMBL/GenBank/DDBJ databases">
        <title>A genome reference for cultivated species of the human gut microbiota.</title>
        <authorList>
            <person name="Zou Y."/>
            <person name="Xue W."/>
            <person name="Luo G."/>
        </authorList>
    </citation>
    <scope>NUCLEOTIDE SEQUENCE [LARGE SCALE GENOMIC DNA]</scope>
    <source>
        <strain evidence="3 4">AM42-38</strain>
    </source>
</reference>
<feature type="transmembrane region" description="Helical" evidence="1">
    <location>
        <begin position="87"/>
        <end position="107"/>
    </location>
</feature>
<dbReference type="InterPro" id="IPR010559">
    <property type="entry name" value="Sig_transdc_His_kin_internal"/>
</dbReference>
<dbReference type="PANTHER" id="PTHR34220">
    <property type="entry name" value="SENSOR HISTIDINE KINASE YPDA"/>
    <property type="match status" value="1"/>
</dbReference>
<sequence>MKLFMPNKSILIVNAISVMVAFLIHLPEMIALSDMMPDEVIFPGMHWTDVFNEVFFTYLSLLLLFFLNERLFRFGDTQVNMGWKKLLLSFLVTWIASNLLGKGFVALHQHFDIPAIDALLHHYLHPLRDFLISVVVTGSCYLMYQNRKSNMVLLENQQLRTENIANQYETLKNQLNPHMLFNSLNTLSTLIRESSDKAQDYLQELSRVLRYTLQDNDSHSVTLAEEMDFVHAYLYLLKMRYEENLNFDIRISSDALQKKLPPMAVQMLVENAVKHNEISRRHPLTVAISTSGDWITVENRIQPKLTGNTGTRIGLDNLAKRYRLLFKQEIVVKEENSCFIVRLPLI</sequence>
<organism evidence="3 4">
    <name type="scientific">Phocaeicola coprophilus</name>
    <dbReference type="NCBI Taxonomy" id="387090"/>
    <lineage>
        <taxon>Bacteria</taxon>
        <taxon>Pseudomonadati</taxon>
        <taxon>Bacteroidota</taxon>
        <taxon>Bacteroidia</taxon>
        <taxon>Bacteroidales</taxon>
        <taxon>Bacteroidaceae</taxon>
        <taxon>Phocaeicola</taxon>
    </lineage>
</organism>
<gene>
    <name evidence="3" type="ORF">DW921_11400</name>
</gene>
<dbReference type="PANTHER" id="PTHR34220:SF7">
    <property type="entry name" value="SENSOR HISTIDINE KINASE YPDA"/>
    <property type="match status" value="1"/>
</dbReference>
<comment type="caution">
    <text evidence="3">The sequence shown here is derived from an EMBL/GenBank/DDBJ whole genome shotgun (WGS) entry which is preliminary data.</text>
</comment>
<keyword evidence="3" id="KW-0808">Transferase</keyword>
<evidence type="ECO:0000313" key="4">
    <source>
        <dbReference type="Proteomes" id="UP000283855"/>
    </source>
</evidence>
<dbReference type="InterPro" id="IPR036890">
    <property type="entry name" value="HATPase_C_sf"/>
</dbReference>
<feature type="transmembrane region" description="Helical" evidence="1">
    <location>
        <begin position="50"/>
        <end position="67"/>
    </location>
</feature>
<dbReference type="Proteomes" id="UP000283855">
    <property type="component" value="Unassembled WGS sequence"/>
</dbReference>
<keyword evidence="1" id="KW-1133">Transmembrane helix</keyword>
<dbReference type="GO" id="GO:0016020">
    <property type="term" value="C:membrane"/>
    <property type="evidence" value="ECO:0007669"/>
    <property type="project" value="InterPro"/>
</dbReference>
<dbReference type="Gene3D" id="3.30.565.10">
    <property type="entry name" value="Histidine kinase-like ATPase, C-terminal domain"/>
    <property type="match status" value="1"/>
</dbReference>
<dbReference type="RefSeq" id="WP_118400736.1">
    <property type="nucleotide sequence ID" value="NZ_QSFT01000027.1"/>
</dbReference>
<keyword evidence="1" id="KW-0472">Membrane</keyword>
<dbReference type="GO" id="GO:0000155">
    <property type="term" value="F:phosphorelay sensor kinase activity"/>
    <property type="evidence" value="ECO:0007669"/>
    <property type="project" value="InterPro"/>
</dbReference>
<keyword evidence="3" id="KW-0418">Kinase</keyword>